<keyword evidence="2" id="KW-1185">Reference proteome</keyword>
<reference evidence="1 2" key="1">
    <citation type="submission" date="2019-10" db="EMBL/GenBank/DDBJ databases">
        <title>Whole-genome sequence of the extremophile Heliorestis acidaminivorans DSM 24790.</title>
        <authorList>
            <person name="Kyndt J.A."/>
            <person name="Meyer T.E."/>
        </authorList>
    </citation>
    <scope>NUCLEOTIDE SEQUENCE [LARGE SCALE GENOMIC DNA]</scope>
    <source>
        <strain evidence="1 2">DSM 24790</strain>
    </source>
</reference>
<dbReference type="NCBIfam" id="NF041239">
    <property type="entry name" value="Moor_selen_rel"/>
    <property type="match status" value="1"/>
</dbReference>
<dbReference type="OrthoDB" id="2082386at2"/>
<dbReference type="InterPro" id="IPR049744">
    <property type="entry name" value="CC/Se_fam"/>
</dbReference>
<protein>
    <submittedName>
        <fullName evidence="1">Uncharacterized protein</fullName>
    </submittedName>
</protein>
<comment type="caution">
    <text evidence="1">The sequence shown here is derived from an EMBL/GenBank/DDBJ whole genome shotgun (WGS) entry which is preliminary data.</text>
</comment>
<name>A0A6I0EPJ6_9FIRM</name>
<dbReference type="EMBL" id="WBXO01000009">
    <property type="protein sequence ID" value="KAB2951848.1"/>
    <property type="molecule type" value="Genomic_DNA"/>
</dbReference>
<sequence>MKWHITDEAMVKITTLGNEITIDLQCIVGGGCCAIDQYLPIVTEGKPADETPFCKLELKEIIIYYPQKLRAIDDTKPARITASKGWFPHGLEIENVQL</sequence>
<dbReference type="AlphaFoldDB" id="A0A6I0EPJ6"/>
<proteinExistence type="predicted"/>
<dbReference type="RefSeq" id="WP_151620946.1">
    <property type="nucleotide sequence ID" value="NZ_WBXO01000009.1"/>
</dbReference>
<dbReference type="Proteomes" id="UP000468766">
    <property type="component" value="Unassembled WGS sequence"/>
</dbReference>
<evidence type="ECO:0000313" key="1">
    <source>
        <dbReference type="EMBL" id="KAB2951848.1"/>
    </source>
</evidence>
<evidence type="ECO:0000313" key="2">
    <source>
        <dbReference type="Proteomes" id="UP000468766"/>
    </source>
</evidence>
<gene>
    <name evidence="1" type="ORF">F9B85_11210</name>
</gene>
<organism evidence="1 2">
    <name type="scientific">Heliorestis acidaminivorans</name>
    <dbReference type="NCBI Taxonomy" id="553427"/>
    <lineage>
        <taxon>Bacteria</taxon>
        <taxon>Bacillati</taxon>
        <taxon>Bacillota</taxon>
        <taxon>Clostridia</taxon>
        <taxon>Eubacteriales</taxon>
        <taxon>Heliobacteriaceae</taxon>
        <taxon>Heliorestis</taxon>
    </lineage>
</organism>
<accession>A0A6I0EPJ6</accession>